<dbReference type="OrthoDB" id="2065409at2"/>
<keyword evidence="5" id="KW-1185">Reference proteome</keyword>
<dbReference type="PROSITE" id="PS50994">
    <property type="entry name" value="INTEGRASE"/>
    <property type="match status" value="1"/>
</dbReference>
<dbReference type="SUPFAM" id="SSF53098">
    <property type="entry name" value="Ribonuclease H-like"/>
    <property type="match status" value="1"/>
</dbReference>
<dbReference type="InterPro" id="IPR054353">
    <property type="entry name" value="IstA-like_C"/>
</dbReference>
<dbReference type="AlphaFoldDB" id="A0A1G7ZAG9"/>
<dbReference type="Pfam" id="PF00665">
    <property type="entry name" value="rve"/>
    <property type="match status" value="1"/>
</dbReference>
<reference evidence="4 5" key="1">
    <citation type="submission" date="2016-10" db="EMBL/GenBank/DDBJ databases">
        <authorList>
            <person name="de Groot N.N."/>
        </authorList>
    </citation>
    <scope>NUCLEOTIDE SEQUENCE [LARGE SCALE GENOMIC DNA]</scope>
    <source>
        <strain evidence="4 5">DSM 5885</strain>
    </source>
</reference>
<feature type="domain" description="HTH IS408-type" evidence="2">
    <location>
        <begin position="11"/>
        <end position="92"/>
    </location>
</feature>
<sequence>MAAERIAMHKIKELLRLKYECALSFERIGRALKLSKGVVAKYVKAAQVAGLDWAQIRALDEEALEHRLALRTGRGKSRGHVAPDFAAIHQELKKNGVTLALLWEEYRQTRGEAAYQYSRFCDLYRDYAKGLKRSMRQTHRAGEKLFADYAGDTVPVIDAATGEIRRAHIFVAVLGASNYTYACATAAETQADWLDGLGRALQFIGGVPELIVPDNPRALIGQANRYEPEPQRAMAEFAAHYGTAVLPARPYRPQDKAKVEVGVQIVQRWILARLRHRRFFLLAELNEAIADLVDDLNRRPFRKLPGCRRDAYESLDRPALRPLPATPFQYAHWKKARANIDYHVEVDGHYYSVPHALVRQEIEVRLTPNSVECFFKGKRVAAHQRSPHRGAHSTVPEHMPVSHRAHAEWTPGRMLNWAATLGPATTQIVRFQLESRPHPEQGYRACLGIMRLARQYGPERLEAACARAIALGACRYKSVASILKAGLDRQPLPGAQQRELILPTHANVRGASYYH</sequence>
<protein>
    <submittedName>
        <fullName evidence="4">Transposase</fullName>
    </submittedName>
</protein>
<dbReference type="EMBL" id="FNCY01000003">
    <property type="protein sequence ID" value="SDH05090.1"/>
    <property type="molecule type" value="Genomic_DNA"/>
</dbReference>
<dbReference type="GO" id="GO:0015074">
    <property type="term" value="P:DNA integration"/>
    <property type="evidence" value="ECO:0007669"/>
    <property type="project" value="InterPro"/>
</dbReference>
<dbReference type="NCBIfam" id="NF033546">
    <property type="entry name" value="transpos_IS21"/>
    <property type="match status" value="1"/>
</dbReference>
<evidence type="ECO:0000313" key="5">
    <source>
        <dbReference type="Proteomes" id="UP000198607"/>
    </source>
</evidence>
<evidence type="ECO:0000313" key="4">
    <source>
        <dbReference type="EMBL" id="SDH05090.1"/>
    </source>
</evidence>
<dbReference type="Proteomes" id="UP000198607">
    <property type="component" value="Unassembled WGS sequence"/>
</dbReference>
<dbReference type="Gene3D" id="3.30.420.10">
    <property type="entry name" value="Ribonuclease H-like superfamily/Ribonuclease H"/>
    <property type="match status" value="1"/>
</dbReference>
<evidence type="ECO:0000259" key="3">
    <source>
        <dbReference type="PROSITE" id="PS50994"/>
    </source>
</evidence>
<gene>
    <name evidence="4" type="ORF">SAMN05660652_01106</name>
</gene>
<name>A0A1G7ZAG9_9RHOO</name>
<dbReference type="InterPro" id="IPR017895">
    <property type="entry name" value="HTH_IS408/IS1162_type"/>
</dbReference>
<proteinExistence type="inferred from homology"/>
<dbReference type="InterPro" id="IPR001584">
    <property type="entry name" value="Integrase_cat-core"/>
</dbReference>
<dbReference type="PANTHER" id="PTHR35004">
    <property type="entry name" value="TRANSPOSASE RV3428C-RELATED"/>
    <property type="match status" value="1"/>
</dbReference>
<organism evidence="4 5">
    <name type="scientific">Propionivibrio dicarboxylicus</name>
    <dbReference type="NCBI Taxonomy" id="83767"/>
    <lineage>
        <taxon>Bacteria</taxon>
        <taxon>Pseudomonadati</taxon>
        <taxon>Pseudomonadota</taxon>
        <taxon>Betaproteobacteria</taxon>
        <taxon>Rhodocyclales</taxon>
        <taxon>Rhodocyclaceae</taxon>
        <taxon>Propionivibrio</taxon>
    </lineage>
</organism>
<dbReference type="Pfam" id="PF22483">
    <property type="entry name" value="Mu-transpos_C_2"/>
    <property type="match status" value="1"/>
</dbReference>
<comment type="similarity">
    <text evidence="1">Belongs to the transposase IS21/IS408/IS1162 family.</text>
</comment>
<dbReference type="PANTHER" id="PTHR35004:SF8">
    <property type="entry name" value="TRANSPOSASE RV3428C-RELATED"/>
    <property type="match status" value="1"/>
</dbReference>
<feature type="domain" description="Integrase catalytic" evidence="3">
    <location>
        <begin position="137"/>
        <end position="335"/>
    </location>
</feature>
<evidence type="ECO:0000256" key="1">
    <source>
        <dbReference type="ARBA" id="ARBA00009277"/>
    </source>
</evidence>
<dbReference type="InterPro" id="IPR012337">
    <property type="entry name" value="RNaseH-like_sf"/>
</dbReference>
<evidence type="ECO:0000259" key="2">
    <source>
        <dbReference type="PROSITE" id="PS50532"/>
    </source>
</evidence>
<dbReference type="RefSeq" id="WP_091934979.1">
    <property type="nucleotide sequence ID" value="NZ_FNCY01000003.1"/>
</dbReference>
<dbReference type="InterPro" id="IPR036397">
    <property type="entry name" value="RNaseH_sf"/>
</dbReference>
<dbReference type="PROSITE" id="PS50532">
    <property type="entry name" value="HTH_IS408"/>
    <property type="match status" value="1"/>
</dbReference>
<accession>A0A1G7ZAG9</accession>
<dbReference type="GO" id="GO:0003676">
    <property type="term" value="F:nucleic acid binding"/>
    <property type="evidence" value="ECO:0007669"/>
    <property type="project" value="InterPro"/>
</dbReference>
<dbReference type="STRING" id="83767.SAMN05660652_01106"/>